<proteinExistence type="predicted"/>
<evidence type="ECO:0000313" key="2">
    <source>
        <dbReference type="EMBL" id="CAB3386339.1"/>
    </source>
</evidence>
<organism evidence="2 3">
    <name type="scientific">Cloeon dipterum</name>
    <dbReference type="NCBI Taxonomy" id="197152"/>
    <lineage>
        <taxon>Eukaryota</taxon>
        <taxon>Metazoa</taxon>
        <taxon>Ecdysozoa</taxon>
        <taxon>Arthropoda</taxon>
        <taxon>Hexapoda</taxon>
        <taxon>Insecta</taxon>
        <taxon>Pterygota</taxon>
        <taxon>Palaeoptera</taxon>
        <taxon>Ephemeroptera</taxon>
        <taxon>Pisciforma</taxon>
        <taxon>Baetidae</taxon>
        <taxon>Cloeon</taxon>
    </lineage>
</organism>
<reference evidence="2 3" key="1">
    <citation type="submission" date="2020-04" db="EMBL/GenBank/DDBJ databases">
        <authorList>
            <person name="Alioto T."/>
            <person name="Alioto T."/>
            <person name="Gomez Garrido J."/>
        </authorList>
    </citation>
    <scope>NUCLEOTIDE SEQUENCE [LARGE SCALE GENOMIC DNA]</scope>
</reference>
<protein>
    <submittedName>
        <fullName evidence="2">Uncharacterized protein</fullName>
    </submittedName>
</protein>
<keyword evidence="3" id="KW-1185">Reference proteome</keyword>
<evidence type="ECO:0000313" key="3">
    <source>
        <dbReference type="Proteomes" id="UP000494165"/>
    </source>
</evidence>
<feature type="compositionally biased region" description="Low complexity" evidence="1">
    <location>
        <begin position="8"/>
        <end position="18"/>
    </location>
</feature>
<accession>A0A8S1DWG4</accession>
<comment type="caution">
    <text evidence="2">The sequence shown here is derived from an EMBL/GenBank/DDBJ whole genome shotgun (WGS) entry which is preliminary data.</text>
</comment>
<evidence type="ECO:0000256" key="1">
    <source>
        <dbReference type="SAM" id="MobiDB-lite"/>
    </source>
</evidence>
<feature type="non-terminal residue" evidence="2">
    <location>
        <position position="182"/>
    </location>
</feature>
<feature type="region of interest" description="Disordered" evidence="1">
    <location>
        <begin position="1"/>
        <end position="53"/>
    </location>
</feature>
<name>A0A8S1DWG4_9INSE</name>
<sequence>ERSSTAASTSGNDSPSSSNEQKDADSKSDDEKKKDGSKVRADSPQSGSIDSNECRFNPITYSRVFFMDKDALLFKKNALLNAKEAHPRVTIRLLRKFRDWHQKWASVHVSEDQQKSTTDWLMGLGDNMMPNRTRILTDNDLSKSPYIPYNRYRVELESVTSSTAATATCVTTSTTNGPPSSP</sequence>
<dbReference type="EMBL" id="CADEPI010000472">
    <property type="protein sequence ID" value="CAB3386339.1"/>
    <property type="molecule type" value="Genomic_DNA"/>
</dbReference>
<feature type="compositionally biased region" description="Basic and acidic residues" evidence="1">
    <location>
        <begin position="20"/>
        <end position="41"/>
    </location>
</feature>
<dbReference type="Proteomes" id="UP000494165">
    <property type="component" value="Unassembled WGS sequence"/>
</dbReference>
<dbReference type="OrthoDB" id="10265969at2759"/>
<gene>
    <name evidence="2" type="ORF">CLODIP_2_CD05604</name>
</gene>
<dbReference type="AlphaFoldDB" id="A0A8S1DWG4"/>